<reference evidence="4" key="1">
    <citation type="submission" date="2024-02" db="EMBL/GenBank/DDBJ databases">
        <authorList>
            <consortium name="ELIXIR-Norway"/>
            <consortium name="Elixir Norway"/>
        </authorList>
    </citation>
    <scope>NUCLEOTIDE SEQUENCE</scope>
</reference>
<sequence length="289" mass="30868">MKQLHSISSQSTMLMSSAAAVYSSFSQMLRHQQRLQGSFLLMCMILLTCNTLQIFTTSACLSSQTGLMEGGAGDHGFHSSSKETGDRCTTTAATWSISAVADGAELQRETPAAAAAATAAELQQRKAAATAEQEQEEAAAAAAASAELKGSPKSSSIELPPCLNETPLAQHKKGTRRKFRNRRMLAPNGCTNKDISITQSQLGSAAGIPQYSVQIVNTCISDCAPTNIHVYCGWFASSPPPNPNTFTRLAYNDCLVNGGRPLAQGSIVEFQYANSFMYALSFRSANFCR</sequence>
<dbReference type="Pfam" id="PF24068">
    <property type="entry name" value="TPD1_C"/>
    <property type="match status" value="1"/>
</dbReference>
<evidence type="ECO:0000256" key="2">
    <source>
        <dbReference type="SAM" id="MobiDB-lite"/>
    </source>
</evidence>
<evidence type="ECO:0000313" key="4">
    <source>
        <dbReference type="EMBL" id="CAK9208490.1"/>
    </source>
</evidence>
<dbReference type="PANTHER" id="PTHR33184">
    <property type="entry name" value="PROTEIN TAPETUM DETERMINANT 1-LIKE-RELATED"/>
    <property type="match status" value="1"/>
</dbReference>
<dbReference type="PANTHER" id="PTHR33184:SF78">
    <property type="entry name" value="GNK2-HOMOLOGOUS DOMAIN-CONTAINING PROTEIN"/>
    <property type="match status" value="1"/>
</dbReference>
<proteinExistence type="predicted"/>
<name>A0ABP0TZ69_9BRYO</name>
<dbReference type="InterPro" id="IPR040361">
    <property type="entry name" value="TPD1"/>
</dbReference>
<feature type="region of interest" description="Disordered" evidence="2">
    <location>
        <begin position="126"/>
        <end position="178"/>
    </location>
</feature>
<keyword evidence="3" id="KW-0812">Transmembrane</keyword>
<keyword evidence="5" id="KW-1185">Reference proteome</keyword>
<dbReference type="EMBL" id="OZ019909">
    <property type="protein sequence ID" value="CAK9208490.1"/>
    <property type="molecule type" value="Genomic_DNA"/>
</dbReference>
<evidence type="ECO:0000256" key="1">
    <source>
        <dbReference type="ARBA" id="ARBA00022729"/>
    </source>
</evidence>
<evidence type="ECO:0000256" key="3">
    <source>
        <dbReference type="SAM" id="Phobius"/>
    </source>
</evidence>
<feature type="transmembrane region" description="Helical" evidence="3">
    <location>
        <begin position="37"/>
        <end position="55"/>
    </location>
</feature>
<feature type="compositionally biased region" description="Low complexity" evidence="2">
    <location>
        <begin position="126"/>
        <end position="147"/>
    </location>
</feature>
<dbReference type="Proteomes" id="UP001497512">
    <property type="component" value="Chromosome 17"/>
</dbReference>
<organism evidence="4 5">
    <name type="scientific">Sphagnum troendelagicum</name>
    <dbReference type="NCBI Taxonomy" id="128251"/>
    <lineage>
        <taxon>Eukaryota</taxon>
        <taxon>Viridiplantae</taxon>
        <taxon>Streptophyta</taxon>
        <taxon>Embryophyta</taxon>
        <taxon>Bryophyta</taxon>
        <taxon>Sphagnophytina</taxon>
        <taxon>Sphagnopsida</taxon>
        <taxon>Sphagnales</taxon>
        <taxon>Sphagnaceae</taxon>
        <taxon>Sphagnum</taxon>
    </lineage>
</organism>
<keyword evidence="3" id="KW-1133">Transmembrane helix</keyword>
<gene>
    <name evidence="4" type="ORF">CSSPTR1EN2_LOCUS9209</name>
</gene>
<keyword evidence="1" id="KW-0732">Signal</keyword>
<keyword evidence="3" id="KW-0472">Membrane</keyword>
<evidence type="ECO:0000313" key="5">
    <source>
        <dbReference type="Proteomes" id="UP001497512"/>
    </source>
</evidence>
<accession>A0ABP0TZ69</accession>
<protein>
    <submittedName>
        <fullName evidence="4">Uncharacterized protein</fullName>
    </submittedName>
</protein>